<dbReference type="Proteomes" id="UP001162992">
    <property type="component" value="Chromosome 21"/>
</dbReference>
<keyword evidence="2" id="KW-1185">Reference proteome</keyword>
<organism evidence="1 2">
    <name type="scientific">Diphasiastrum complanatum</name>
    <name type="common">Issler's clubmoss</name>
    <name type="synonym">Lycopodium complanatum</name>
    <dbReference type="NCBI Taxonomy" id="34168"/>
    <lineage>
        <taxon>Eukaryota</taxon>
        <taxon>Viridiplantae</taxon>
        <taxon>Streptophyta</taxon>
        <taxon>Embryophyta</taxon>
        <taxon>Tracheophyta</taxon>
        <taxon>Lycopodiopsida</taxon>
        <taxon>Lycopodiales</taxon>
        <taxon>Lycopodiaceae</taxon>
        <taxon>Lycopodioideae</taxon>
        <taxon>Diphasiastrum</taxon>
    </lineage>
</organism>
<reference evidence="2" key="1">
    <citation type="journal article" date="2024" name="Proc. Natl. Acad. Sci. U.S.A.">
        <title>Extraordinary preservation of gene collinearity over three hundred million years revealed in homosporous lycophytes.</title>
        <authorList>
            <person name="Li C."/>
            <person name="Wickell D."/>
            <person name="Kuo L.Y."/>
            <person name="Chen X."/>
            <person name="Nie B."/>
            <person name="Liao X."/>
            <person name="Peng D."/>
            <person name="Ji J."/>
            <person name="Jenkins J."/>
            <person name="Williams M."/>
            <person name="Shu S."/>
            <person name="Plott C."/>
            <person name="Barry K."/>
            <person name="Rajasekar S."/>
            <person name="Grimwood J."/>
            <person name="Han X."/>
            <person name="Sun S."/>
            <person name="Hou Z."/>
            <person name="He W."/>
            <person name="Dai G."/>
            <person name="Sun C."/>
            <person name="Schmutz J."/>
            <person name="Leebens-Mack J.H."/>
            <person name="Li F.W."/>
            <person name="Wang L."/>
        </authorList>
    </citation>
    <scope>NUCLEOTIDE SEQUENCE [LARGE SCALE GENOMIC DNA]</scope>
    <source>
        <strain evidence="2">cv. PW_Plant_1</strain>
    </source>
</reference>
<sequence length="532" mass="63220">MKSKLHGNLTPIPKSPMVMENHKHATRTHLLDEVSNIHGVARGRNSGSKVGSMKDAQAKKRGKSMGLTKESPTRNPFKNIKHDSDTVIIATSDISRIKATSAILTASELVQREKEKHEERIRNSAIANQRKSMMLKMEEDRKRKVGALSESEKLKREADSLTLSRAANIWQENLDDVKRMNQMMLYARCVAIRDEQKKEKFERMKEEERENQEAYVTMTQKTLRENEKIDELEKKKAEDRRQGALVLKLQIEEREAQHRIEDERKQLEGQWMIREMERLKQEESKNMQEKYEAGERLLQDIIKANDEQIEQKKEMAALEKEEEERINLYIKKKHLREQQYAEEQERIKKFREIETARLRSLQEKAQDKQAELDELRAQRILEASEREWREKERAEAERIKRMNEELAQAREEQRMFKVKQLAEQAKLEQAEFYKVIKEQQDQVLKLKSVAQEHHKRQTQHKEQILEQIRKRKEQRDREVKEAREEGERMRQRLLAEKQVLEQIKARKLKELQNEGIPAKYCAELARKKLAIA</sequence>
<proteinExistence type="predicted"/>
<protein>
    <submittedName>
        <fullName evidence="1">Uncharacterized protein</fullName>
    </submittedName>
</protein>
<name>A0ACC2AHG4_DIPCM</name>
<dbReference type="EMBL" id="CM055112">
    <property type="protein sequence ID" value="KAJ7516906.1"/>
    <property type="molecule type" value="Genomic_DNA"/>
</dbReference>
<gene>
    <name evidence="1" type="ORF">O6H91_21G003800</name>
</gene>
<accession>A0ACC2AHG4</accession>
<evidence type="ECO:0000313" key="1">
    <source>
        <dbReference type="EMBL" id="KAJ7516906.1"/>
    </source>
</evidence>
<comment type="caution">
    <text evidence="1">The sequence shown here is derived from an EMBL/GenBank/DDBJ whole genome shotgun (WGS) entry which is preliminary data.</text>
</comment>
<evidence type="ECO:0000313" key="2">
    <source>
        <dbReference type="Proteomes" id="UP001162992"/>
    </source>
</evidence>